<evidence type="ECO:0000313" key="15">
    <source>
        <dbReference type="Proteomes" id="UP001432027"/>
    </source>
</evidence>
<sequence length="277" mass="31002">LRRLVSLASKMASSSSVPLSSTTTSISKKLPLLLFDVDGTLTEPRLAMSAGLREYLLELRAKGVPLAVVGGSDLRKVTEQLGESLDDVTARFDWLFTENGLVGFKGTSPLPVASIHSCLGERDLQRLINWVLAYFARLELPCKRGNFVEFRNGMLNFSPVGRSCSYEERLQFNAYDKEHGIRVKFAEELRREFTDLDLEVAIGGQISVDVYPRGWDKTYCLRYLEGEYETIHFFGDRTMEGGNDHAIFVDPRTVGHTVTSPEDTRDQISAVLKGLID</sequence>
<feature type="binding site" evidence="11">
    <location>
        <position position="207"/>
    </location>
    <ligand>
        <name>alpha-D-mannose 1-phosphate</name>
        <dbReference type="ChEBI" id="CHEBI:58409"/>
    </ligand>
</feature>
<evidence type="ECO:0000256" key="10">
    <source>
        <dbReference type="PIRSR" id="PIRSR605002-1"/>
    </source>
</evidence>
<dbReference type="GO" id="GO:0046872">
    <property type="term" value="F:metal ion binding"/>
    <property type="evidence" value="ECO:0007669"/>
    <property type="project" value="UniProtKB-KW"/>
</dbReference>
<dbReference type="EC" id="5.4.2.8" evidence="5 13"/>
<proteinExistence type="inferred from homology"/>
<dbReference type="EMBL" id="BTSX01000006">
    <property type="protein sequence ID" value="GMT02814.1"/>
    <property type="molecule type" value="Genomic_DNA"/>
</dbReference>
<feature type="binding site" evidence="11">
    <location>
        <position position="209"/>
    </location>
    <ligand>
        <name>alpha-D-mannose 1-phosphate</name>
        <dbReference type="ChEBI" id="CHEBI:58409"/>
    </ligand>
</feature>
<dbReference type="InterPro" id="IPR043169">
    <property type="entry name" value="PMM_cap"/>
</dbReference>
<feature type="binding site" evidence="11">
    <location>
        <position position="45"/>
    </location>
    <ligand>
        <name>alpha-D-mannose 1-phosphate</name>
        <dbReference type="ChEBI" id="CHEBI:58409"/>
    </ligand>
</feature>
<comment type="subunit">
    <text evidence="4 13">Homodimer.</text>
</comment>
<evidence type="ECO:0000256" key="2">
    <source>
        <dbReference type="ARBA" id="ARBA00004699"/>
    </source>
</evidence>
<dbReference type="GO" id="GO:0005829">
    <property type="term" value="C:cytosol"/>
    <property type="evidence" value="ECO:0007669"/>
    <property type="project" value="TreeGrafter"/>
</dbReference>
<dbReference type="SFLD" id="SFLDG01143">
    <property type="entry name" value="C2.B.3:_Phosphomannomutase_Lik"/>
    <property type="match status" value="1"/>
</dbReference>
<dbReference type="Proteomes" id="UP001432027">
    <property type="component" value="Unassembled WGS sequence"/>
</dbReference>
<comment type="caution">
    <text evidence="14">The sequence shown here is derived from an EMBL/GenBank/DDBJ whole genome shotgun (WGS) entry which is preliminary data.</text>
</comment>
<feature type="binding site" evidence="12">
    <location>
        <position position="248"/>
    </location>
    <ligand>
        <name>Mg(2+)</name>
        <dbReference type="ChEBI" id="CHEBI:18420"/>
        <label>1</label>
    </ligand>
</feature>
<feature type="binding site" evidence="12">
    <location>
        <position position="236"/>
    </location>
    <ligand>
        <name>Mg(2+)</name>
        <dbReference type="ChEBI" id="CHEBI:18420"/>
        <label>1</label>
    </ligand>
</feature>
<dbReference type="GO" id="GO:0009298">
    <property type="term" value="P:GDP-mannose biosynthetic process"/>
    <property type="evidence" value="ECO:0007669"/>
    <property type="project" value="InterPro"/>
</dbReference>
<reference evidence="14" key="1">
    <citation type="submission" date="2023-10" db="EMBL/GenBank/DDBJ databases">
        <title>Genome assembly of Pristionchus species.</title>
        <authorList>
            <person name="Yoshida K."/>
            <person name="Sommer R.J."/>
        </authorList>
    </citation>
    <scope>NUCLEOTIDE SEQUENCE</scope>
    <source>
        <strain evidence="14">RS0144</strain>
    </source>
</reference>
<dbReference type="NCBIfam" id="TIGR01484">
    <property type="entry name" value="HAD-SF-IIB"/>
    <property type="match status" value="1"/>
</dbReference>
<dbReference type="SUPFAM" id="SSF56784">
    <property type="entry name" value="HAD-like"/>
    <property type="match status" value="1"/>
</dbReference>
<evidence type="ECO:0000256" key="13">
    <source>
        <dbReference type="RuleBase" id="RU361118"/>
    </source>
</evidence>
<feature type="non-terminal residue" evidence="14">
    <location>
        <position position="1"/>
    </location>
</feature>
<evidence type="ECO:0000256" key="1">
    <source>
        <dbReference type="ARBA" id="ARBA00004496"/>
    </source>
</evidence>
<dbReference type="InterPro" id="IPR036412">
    <property type="entry name" value="HAD-like_sf"/>
</dbReference>
<evidence type="ECO:0000256" key="9">
    <source>
        <dbReference type="ARBA" id="ARBA00023235"/>
    </source>
</evidence>
<feature type="binding site" evidence="12">
    <location>
        <position position="36"/>
    </location>
    <ligand>
        <name>Mg(2+)</name>
        <dbReference type="ChEBI" id="CHEBI:18420"/>
        <label>1</label>
    </ligand>
</feature>
<keyword evidence="9 13" id="KW-0413">Isomerase</keyword>
<organism evidence="14 15">
    <name type="scientific">Pristionchus entomophagus</name>
    <dbReference type="NCBI Taxonomy" id="358040"/>
    <lineage>
        <taxon>Eukaryota</taxon>
        <taxon>Metazoa</taxon>
        <taxon>Ecdysozoa</taxon>
        <taxon>Nematoda</taxon>
        <taxon>Chromadorea</taxon>
        <taxon>Rhabditida</taxon>
        <taxon>Rhabditina</taxon>
        <taxon>Diplogasteromorpha</taxon>
        <taxon>Diplogasteroidea</taxon>
        <taxon>Neodiplogasteridae</taxon>
        <taxon>Pristionchus</taxon>
    </lineage>
</organism>
<dbReference type="CDD" id="cd02585">
    <property type="entry name" value="HAD_PMM"/>
    <property type="match status" value="1"/>
</dbReference>
<feature type="active site" description="Nucleophile" evidence="10">
    <location>
        <position position="36"/>
    </location>
</feature>
<gene>
    <name evidence="14" type="ORF">PENTCL1PPCAC_24988</name>
</gene>
<dbReference type="SFLD" id="SFLDF00445">
    <property type="entry name" value="alpha-phosphomannomutase"/>
    <property type="match status" value="1"/>
</dbReference>
<evidence type="ECO:0000256" key="4">
    <source>
        <dbReference type="ARBA" id="ARBA00011738"/>
    </source>
</evidence>
<name>A0AAV5U9Q6_9BILA</name>
<feature type="active site" description="Proton donor/acceptor" evidence="10">
    <location>
        <position position="38"/>
    </location>
</feature>
<evidence type="ECO:0000256" key="6">
    <source>
        <dbReference type="ARBA" id="ARBA00022490"/>
    </source>
</evidence>
<feature type="binding site" evidence="11">
    <location>
        <position position="151"/>
    </location>
    <ligand>
        <name>alpha-D-mannose 1-phosphate</name>
        <dbReference type="ChEBI" id="CHEBI:58409"/>
    </ligand>
</feature>
<feature type="binding site" evidence="12">
    <location>
        <position position="38"/>
    </location>
    <ligand>
        <name>Mg(2+)</name>
        <dbReference type="ChEBI" id="CHEBI:18420"/>
        <label>1</label>
    </ligand>
</feature>
<evidence type="ECO:0000256" key="7">
    <source>
        <dbReference type="ARBA" id="ARBA00022723"/>
    </source>
</evidence>
<dbReference type="GO" id="GO:0006013">
    <property type="term" value="P:mannose metabolic process"/>
    <property type="evidence" value="ECO:0007669"/>
    <property type="project" value="TreeGrafter"/>
</dbReference>
<accession>A0AAV5U9Q6</accession>
<comment type="catalytic activity">
    <reaction evidence="13">
        <text>alpha-D-mannose 1-phosphate = D-mannose 6-phosphate</text>
        <dbReference type="Rhea" id="RHEA:11140"/>
        <dbReference type="ChEBI" id="CHEBI:58409"/>
        <dbReference type="ChEBI" id="CHEBI:58735"/>
        <dbReference type="EC" id="5.4.2.8"/>
    </reaction>
</comment>
<dbReference type="Pfam" id="PF03332">
    <property type="entry name" value="PMM"/>
    <property type="match status" value="1"/>
</dbReference>
<dbReference type="GO" id="GO:0006487">
    <property type="term" value="P:protein N-linked glycosylation"/>
    <property type="evidence" value="ECO:0007669"/>
    <property type="project" value="TreeGrafter"/>
</dbReference>
<evidence type="ECO:0000256" key="12">
    <source>
        <dbReference type="PIRSR" id="PIRSR605002-3"/>
    </source>
</evidence>
<dbReference type="SFLD" id="SFLDS00003">
    <property type="entry name" value="Haloacid_Dehalogenase"/>
    <property type="match status" value="1"/>
</dbReference>
<feature type="binding site" evidence="12">
    <location>
        <position position="253"/>
    </location>
    <ligand>
        <name>Mg(2+)</name>
        <dbReference type="ChEBI" id="CHEBI:18420"/>
        <label>1</label>
    </ligand>
</feature>
<dbReference type="AlphaFoldDB" id="A0AAV5U9Q6"/>
<dbReference type="PANTHER" id="PTHR10466:SF0">
    <property type="entry name" value="PHOSPHOMANNOMUTASE"/>
    <property type="match status" value="1"/>
</dbReference>
<dbReference type="Gene3D" id="3.40.50.1000">
    <property type="entry name" value="HAD superfamily/HAD-like"/>
    <property type="match status" value="1"/>
</dbReference>
<evidence type="ECO:0000313" key="14">
    <source>
        <dbReference type="EMBL" id="GMT02814.1"/>
    </source>
</evidence>
<comment type="similarity">
    <text evidence="3 13">Belongs to the eukaryotic PMM family.</text>
</comment>
<comment type="subcellular location">
    <subcellularLocation>
        <location evidence="1 13">Cytoplasm</location>
    </subcellularLocation>
</comment>
<dbReference type="SFLD" id="SFLDG01140">
    <property type="entry name" value="C2.B:_Phosphomannomutase_and_P"/>
    <property type="match status" value="1"/>
</dbReference>
<evidence type="ECO:0000256" key="11">
    <source>
        <dbReference type="PIRSR" id="PIRSR605002-2"/>
    </source>
</evidence>
<evidence type="ECO:0000256" key="8">
    <source>
        <dbReference type="ARBA" id="ARBA00022842"/>
    </source>
</evidence>
<keyword evidence="15" id="KW-1185">Reference proteome</keyword>
<keyword evidence="6 13" id="KW-0963">Cytoplasm</keyword>
<evidence type="ECO:0000256" key="5">
    <source>
        <dbReference type="ARBA" id="ARBA00012730"/>
    </source>
</evidence>
<feature type="binding site" evidence="11">
    <location>
        <position position="169"/>
    </location>
    <ligand>
        <name>alpha-D-mannose 1-phosphate</name>
        <dbReference type="ChEBI" id="CHEBI:58409"/>
    </ligand>
</feature>
<dbReference type="Gene3D" id="3.30.1240.20">
    <property type="match status" value="1"/>
</dbReference>
<feature type="binding site" evidence="12">
    <location>
        <position position="250"/>
    </location>
    <ligand>
        <name>Mg(2+)</name>
        <dbReference type="ChEBI" id="CHEBI:18420"/>
        <label>1</label>
    </ligand>
</feature>
<dbReference type="FunFam" id="3.30.1240.20:FF:000001">
    <property type="entry name" value="Phosphomannomutase"/>
    <property type="match status" value="1"/>
</dbReference>
<dbReference type="InterPro" id="IPR006379">
    <property type="entry name" value="HAD-SF_hydro_IIB"/>
</dbReference>
<keyword evidence="7 12" id="KW-0479">Metal-binding</keyword>
<evidence type="ECO:0000256" key="3">
    <source>
        <dbReference type="ARBA" id="ARBA00009736"/>
    </source>
</evidence>
<feature type="binding site" evidence="11">
    <location>
        <position position="162"/>
    </location>
    <ligand>
        <name>alpha-D-mannose 1-phosphate</name>
        <dbReference type="ChEBI" id="CHEBI:58409"/>
    </ligand>
</feature>
<dbReference type="InterPro" id="IPR023214">
    <property type="entry name" value="HAD_sf"/>
</dbReference>
<keyword evidence="8 12" id="KW-0460">Magnesium</keyword>
<dbReference type="PANTHER" id="PTHR10466">
    <property type="entry name" value="PHOSPHOMANNOMUTASE"/>
    <property type="match status" value="1"/>
</dbReference>
<comment type="function">
    <text evidence="13">Involved in the synthesis of the GDP-mannose and dolichol-phosphate-mannose required for a number of critical mannosyl transfer reactions.</text>
</comment>
<comment type="pathway">
    <text evidence="2 13">Nucleotide-sugar biosynthesis; GDP-alpha-D-mannose biosynthesis; alpha-D-mannose 1-phosphate from D-fructose 6-phosphate: step 2/2.</text>
</comment>
<dbReference type="GO" id="GO:0004615">
    <property type="term" value="F:phosphomannomutase activity"/>
    <property type="evidence" value="ECO:0007669"/>
    <property type="project" value="UniProtKB-EC"/>
</dbReference>
<dbReference type="InterPro" id="IPR005002">
    <property type="entry name" value="PMM"/>
</dbReference>
<comment type="cofactor">
    <cofactor evidence="12">
        <name>Mg(2+)</name>
        <dbReference type="ChEBI" id="CHEBI:18420"/>
    </cofactor>
</comment>
<protein>
    <recommendedName>
        <fullName evidence="5 13">Phosphomannomutase</fullName>
        <ecNumber evidence="5 13">5.4.2.8</ecNumber>
    </recommendedName>
</protein>